<reference evidence="1 2" key="1">
    <citation type="submission" date="2016-11" db="EMBL/GenBank/DDBJ databases">
        <authorList>
            <person name="Varghese N."/>
            <person name="Submissions S."/>
        </authorList>
    </citation>
    <scope>NUCLEOTIDE SEQUENCE [LARGE SCALE GENOMIC DNA]</scope>
    <source>
        <strain evidence="1 2">FD</strain>
    </source>
</reference>
<evidence type="ECO:0000313" key="2">
    <source>
        <dbReference type="Proteomes" id="UP000184012"/>
    </source>
</evidence>
<dbReference type="RefSeq" id="WP_159435596.1">
    <property type="nucleotide sequence ID" value="NZ_DBFXFH010000047.1"/>
</dbReference>
<comment type="caution">
    <text evidence="1">The sequence shown here is derived from an EMBL/GenBank/DDBJ whole genome shotgun (WGS) entry which is preliminary data.</text>
</comment>
<dbReference type="AlphaFoldDB" id="A0AB74EUA1"/>
<evidence type="ECO:0000313" key="1">
    <source>
        <dbReference type="EMBL" id="SHK94507.1"/>
    </source>
</evidence>
<protein>
    <submittedName>
        <fullName evidence="1">Uncharacterized protein</fullName>
    </submittedName>
</protein>
<gene>
    <name evidence="1" type="ORF">SAMN04515649_101344</name>
</gene>
<dbReference type="EMBL" id="FRBP01000001">
    <property type="protein sequence ID" value="SHK94507.1"/>
    <property type="molecule type" value="Genomic_DNA"/>
</dbReference>
<sequence>MEKTQEKKNKNFDPKTGKKINPTCQFCWVKKKENYDCGFEKCPGYNLLLTKKSKSQKL</sequence>
<proteinExistence type="predicted"/>
<organism evidence="1 2">
    <name type="scientific">Eubacterium callanderi</name>
    <dbReference type="NCBI Taxonomy" id="53442"/>
    <lineage>
        <taxon>Bacteria</taxon>
        <taxon>Bacillati</taxon>
        <taxon>Bacillota</taxon>
        <taxon>Clostridia</taxon>
        <taxon>Eubacteriales</taxon>
        <taxon>Eubacteriaceae</taxon>
        <taxon>Eubacterium</taxon>
    </lineage>
</organism>
<accession>A0AB74EUA1</accession>
<dbReference type="Proteomes" id="UP000184012">
    <property type="component" value="Unassembled WGS sequence"/>
</dbReference>
<name>A0AB74EUA1_9FIRM</name>